<dbReference type="InterPro" id="IPR014710">
    <property type="entry name" value="RmlC-like_jellyroll"/>
</dbReference>
<dbReference type="Pfam" id="PF00027">
    <property type="entry name" value="cNMP_binding"/>
    <property type="match status" value="1"/>
</dbReference>
<dbReference type="SMART" id="SM00331">
    <property type="entry name" value="PP2C_SIG"/>
    <property type="match status" value="1"/>
</dbReference>
<dbReference type="PANTHER" id="PTHR43156:SF2">
    <property type="entry name" value="STAGE II SPORULATION PROTEIN E"/>
    <property type="match status" value="1"/>
</dbReference>
<dbReference type="InterPro" id="IPR000595">
    <property type="entry name" value="cNMP-bd_dom"/>
</dbReference>
<dbReference type="PROSITE" id="PS50042">
    <property type="entry name" value="CNMP_BINDING_3"/>
    <property type="match status" value="1"/>
</dbReference>
<feature type="coiled-coil region" evidence="2">
    <location>
        <begin position="142"/>
        <end position="189"/>
    </location>
</feature>
<proteinExistence type="predicted"/>
<gene>
    <name evidence="4" type="ORF">MNBD_CHLOROFLEXI01-2402</name>
</gene>
<keyword evidence="1" id="KW-0378">Hydrolase</keyword>
<dbReference type="SMART" id="SM00100">
    <property type="entry name" value="cNMP"/>
    <property type="match status" value="1"/>
</dbReference>
<dbReference type="PANTHER" id="PTHR43156">
    <property type="entry name" value="STAGE II SPORULATION PROTEIN E-RELATED"/>
    <property type="match status" value="1"/>
</dbReference>
<dbReference type="InterPro" id="IPR001932">
    <property type="entry name" value="PPM-type_phosphatase-like_dom"/>
</dbReference>
<keyword evidence="2" id="KW-0175">Coiled coil</keyword>
<dbReference type="CDD" id="cd00038">
    <property type="entry name" value="CAP_ED"/>
    <property type="match status" value="1"/>
</dbReference>
<dbReference type="InterPro" id="IPR036457">
    <property type="entry name" value="PPM-type-like_dom_sf"/>
</dbReference>
<dbReference type="AlphaFoldDB" id="A0A3B0W177"/>
<sequence length="415" mass="45717">FMGTGTTSIIRRALKGLDEKTLNLLRGVAQRKEYAANTILCHQGKVEHVFYVVVKGTVAITRVAENGEERILNMVGANGYFGEMGLIDDSPRAANCVTITSTIVLEVTEEAFDQFVKDSPSLAQMLLQRILSNTRQSDRFYIEELQTKNEALEKAYADLKAAQAKLVQQERLERELELAAQVQRNLLQAELPQFPDYAFAAYLEPARQVGGDFYDVLEIDAEHVGVLIADVADKGFHAALFMAVTRTLFLREGRHSLSPAAVALAVHHGMFEIANTDEVFLTAFYGVLHRPTGQLTYVRAAHERPFLVRPGREVIALPGDGRFLGMIQELTLTEETIDLEPGDRLVMFSDGLPDAINEADEGYSNLQLAAAIAACGSQSASDIVAHLVRDVAQWQGNAAPFDDITLLVLEAKEII</sequence>
<dbReference type="SUPFAM" id="SSF51206">
    <property type="entry name" value="cAMP-binding domain-like"/>
    <property type="match status" value="1"/>
</dbReference>
<dbReference type="Gene3D" id="3.60.40.10">
    <property type="entry name" value="PPM-type phosphatase domain"/>
    <property type="match status" value="1"/>
</dbReference>
<evidence type="ECO:0000259" key="3">
    <source>
        <dbReference type="PROSITE" id="PS50042"/>
    </source>
</evidence>
<evidence type="ECO:0000313" key="4">
    <source>
        <dbReference type="EMBL" id="VAW43039.1"/>
    </source>
</evidence>
<dbReference type="Pfam" id="PF07228">
    <property type="entry name" value="SpoIIE"/>
    <property type="match status" value="1"/>
</dbReference>
<dbReference type="GO" id="GO:0016791">
    <property type="term" value="F:phosphatase activity"/>
    <property type="evidence" value="ECO:0007669"/>
    <property type="project" value="TreeGrafter"/>
</dbReference>
<feature type="domain" description="Cyclic nucleotide-binding" evidence="3">
    <location>
        <begin position="13"/>
        <end position="133"/>
    </location>
</feature>
<dbReference type="InterPro" id="IPR052016">
    <property type="entry name" value="Bact_Sigma-Reg"/>
</dbReference>
<feature type="non-terminal residue" evidence="4">
    <location>
        <position position="1"/>
    </location>
</feature>
<evidence type="ECO:0000256" key="1">
    <source>
        <dbReference type="ARBA" id="ARBA00022801"/>
    </source>
</evidence>
<dbReference type="SUPFAM" id="SSF81606">
    <property type="entry name" value="PP2C-like"/>
    <property type="match status" value="1"/>
</dbReference>
<dbReference type="EMBL" id="UOEU01001005">
    <property type="protein sequence ID" value="VAW43039.1"/>
    <property type="molecule type" value="Genomic_DNA"/>
</dbReference>
<reference evidence="4" key="1">
    <citation type="submission" date="2018-06" db="EMBL/GenBank/DDBJ databases">
        <authorList>
            <person name="Zhirakovskaya E."/>
        </authorList>
    </citation>
    <scope>NUCLEOTIDE SEQUENCE</scope>
</reference>
<accession>A0A3B0W177</accession>
<protein>
    <submittedName>
        <fullName evidence="4">Serine phosphatase RsbU, regulator of sigma subunit</fullName>
    </submittedName>
</protein>
<evidence type="ECO:0000256" key="2">
    <source>
        <dbReference type="SAM" id="Coils"/>
    </source>
</evidence>
<dbReference type="InterPro" id="IPR018490">
    <property type="entry name" value="cNMP-bd_dom_sf"/>
</dbReference>
<organism evidence="4">
    <name type="scientific">hydrothermal vent metagenome</name>
    <dbReference type="NCBI Taxonomy" id="652676"/>
    <lineage>
        <taxon>unclassified sequences</taxon>
        <taxon>metagenomes</taxon>
        <taxon>ecological metagenomes</taxon>
    </lineage>
</organism>
<dbReference type="Gene3D" id="2.60.120.10">
    <property type="entry name" value="Jelly Rolls"/>
    <property type="match status" value="1"/>
</dbReference>
<name>A0A3B0W177_9ZZZZ</name>